<keyword evidence="1" id="KW-0812">Transmembrane</keyword>
<dbReference type="PANTHER" id="PTHR14859:SF15">
    <property type="entry name" value="ENDONUCLEASE_EXONUCLEASE_PHOSPHATASE DOMAIN-CONTAINING PROTEIN"/>
    <property type="match status" value="1"/>
</dbReference>
<evidence type="ECO:0000259" key="2">
    <source>
        <dbReference type="Pfam" id="PF03372"/>
    </source>
</evidence>
<evidence type="ECO:0000313" key="3">
    <source>
        <dbReference type="EMBL" id="PWG82423.1"/>
    </source>
</evidence>
<dbReference type="InterPro" id="IPR005135">
    <property type="entry name" value="Endo/exonuclease/phosphatase"/>
</dbReference>
<reference evidence="3 4" key="1">
    <citation type="submission" date="2018-04" db="EMBL/GenBank/DDBJ databases">
        <title>Pedobacter chongqingensis sp. nov., isolated from a rottenly hemp rope.</title>
        <authorList>
            <person name="Cai Y."/>
        </authorList>
    </citation>
    <scope>NUCLEOTIDE SEQUENCE [LARGE SCALE GENOMIC DNA]</scope>
    <source>
        <strain evidence="3 4">FJ4-8</strain>
    </source>
</reference>
<dbReference type="PANTHER" id="PTHR14859">
    <property type="entry name" value="CALCOFLUOR WHITE HYPERSENSITIVE PROTEIN PRECURSOR"/>
    <property type="match status" value="1"/>
</dbReference>
<evidence type="ECO:0000313" key="4">
    <source>
        <dbReference type="Proteomes" id="UP000245647"/>
    </source>
</evidence>
<feature type="transmembrane region" description="Helical" evidence="1">
    <location>
        <begin position="42"/>
        <end position="65"/>
    </location>
</feature>
<dbReference type="Pfam" id="PF03372">
    <property type="entry name" value="Exo_endo_phos"/>
    <property type="match status" value="1"/>
</dbReference>
<dbReference type="InterPro" id="IPR051916">
    <property type="entry name" value="GPI-anchor_lipid_remodeler"/>
</dbReference>
<keyword evidence="4" id="KW-1185">Reference proteome</keyword>
<dbReference type="Proteomes" id="UP000245647">
    <property type="component" value="Unassembled WGS sequence"/>
</dbReference>
<feature type="transmembrane region" description="Helical" evidence="1">
    <location>
        <begin position="72"/>
        <end position="89"/>
    </location>
</feature>
<keyword evidence="1" id="KW-1133">Transmembrane helix</keyword>
<dbReference type="CDD" id="cd09084">
    <property type="entry name" value="EEP-2"/>
    <property type="match status" value="1"/>
</dbReference>
<dbReference type="OrthoDB" id="635146at2"/>
<dbReference type="SUPFAM" id="SSF56219">
    <property type="entry name" value="DNase I-like"/>
    <property type="match status" value="1"/>
</dbReference>
<dbReference type="RefSeq" id="WP_109413842.1">
    <property type="nucleotide sequence ID" value="NZ_QEAS01000001.1"/>
</dbReference>
<comment type="caution">
    <text evidence="3">The sequence shown here is derived from an EMBL/GenBank/DDBJ whole genome shotgun (WGS) entry which is preliminary data.</text>
</comment>
<dbReference type="GO" id="GO:0006506">
    <property type="term" value="P:GPI anchor biosynthetic process"/>
    <property type="evidence" value="ECO:0007669"/>
    <property type="project" value="TreeGrafter"/>
</dbReference>
<dbReference type="Gene3D" id="3.60.10.10">
    <property type="entry name" value="Endonuclease/exonuclease/phosphatase"/>
    <property type="match status" value="1"/>
</dbReference>
<proteinExistence type="predicted"/>
<accession>A0A2U2PLZ5</accession>
<dbReference type="EMBL" id="QEAS01000001">
    <property type="protein sequence ID" value="PWG82423.1"/>
    <property type="molecule type" value="Genomic_DNA"/>
</dbReference>
<dbReference type="GO" id="GO:0003824">
    <property type="term" value="F:catalytic activity"/>
    <property type="evidence" value="ECO:0007669"/>
    <property type="project" value="InterPro"/>
</dbReference>
<feature type="domain" description="Endonuclease/exonuclease/phosphatase" evidence="2">
    <location>
        <begin position="113"/>
        <end position="361"/>
    </location>
</feature>
<gene>
    <name evidence="3" type="ORF">DDR33_00710</name>
</gene>
<evidence type="ECO:0000256" key="1">
    <source>
        <dbReference type="SAM" id="Phobius"/>
    </source>
</evidence>
<keyword evidence="1" id="KW-0472">Membrane</keyword>
<organism evidence="3 4">
    <name type="scientific">Pararcticibacter amylolyticus</name>
    <dbReference type="NCBI Taxonomy" id="2173175"/>
    <lineage>
        <taxon>Bacteria</taxon>
        <taxon>Pseudomonadati</taxon>
        <taxon>Bacteroidota</taxon>
        <taxon>Sphingobacteriia</taxon>
        <taxon>Sphingobacteriales</taxon>
        <taxon>Sphingobacteriaceae</taxon>
        <taxon>Pararcticibacter</taxon>
    </lineage>
</organism>
<protein>
    <recommendedName>
        <fullName evidence="2">Endonuclease/exonuclease/phosphatase domain-containing protein</fullName>
    </recommendedName>
</protein>
<dbReference type="InterPro" id="IPR036691">
    <property type="entry name" value="Endo/exonu/phosph_ase_sf"/>
</dbReference>
<feature type="transmembrane region" description="Helical" evidence="1">
    <location>
        <begin position="12"/>
        <end position="30"/>
    </location>
</feature>
<dbReference type="AlphaFoldDB" id="A0A2U2PLZ5"/>
<name>A0A2U2PLZ5_9SPHI</name>
<dbReference type="GO" id="GO:0016020">
    <property type="term" value="C:membrane"/>
    <property type="evidence" value="ECO:0007669"/>
    <property type="project" value="GOC"/>
</dbReference>
<sequence length="370" mass="41385">MKKKKQYKFNNFFTKTITILTVIAAIALIVSDFAGNIDPNTFWIPAFAGLAYVPLFLVNFAFLILNIIRRNKWISLAPLLALLLGWNIASDTFSLKPSSPLAAKASPGALRLLTWNIHYFQDIYDSPAEESQASMLSLIKSSAADVVCLEEFAIISGDTTKGIGTIKKHLQTPYSFFQPLEAPDRGMAIFSKYPITGKGMIAFSDQPSGNQCIFADILIDGKTVRVYAVHLESIRLRNEQLNYISSLVKGKEDNIRPSKRIAGQVKRAFLARSEQVKLVKDDAAKCPYPYLICGDFNDPPSSFAFRQMARGMKSAFAEKGSGFFPVTYYRGLLKYQIDHILASSQFNIRYHHIIAQKLSDHYPVLADTEL</sequence>